<evidence type="ECO:0000256" key="8">
    <source>
        <dbReference type="PIRSR" id="PIRSR000005-1"/>
    </source>
</evidence>
<keyword evidence="2" id="KW-0813">Transport</keyword>
<comment type="subcellular location">
    <subcellularLocation>
        <location evidence="1">Periplasm</location>
    </subcellularLocation>
</comment>
<evidence type="ECO:0000256" key="7">
    <source>
        <dbReference type="ARBA" id="ARBA00023004"/>
    </source>
</evidence>
<comment type="PTM">
    <text evidence="8">Binds 2 heme c groups covalently per subunit.</text>
</comment>
<dbReference type="InterPro" id="IPR024167">
    <property type="entry name" value="Cytochrome_c4-like"/>
</dbReference>
<feature type="binding site" description="axial binding residue" evidence="9">
    <location>
        <position position="44"/>
    </location>
    <ligand>
        <name>heme c</name>
        <dbReference type="ChEBI" id="CHEBI:61717"/>
        <label>1</label>
    </ligand>
    <ligandPart>
        <name>Fe</name>
        <dbReference type="ChEBI" id="CHEBI:18248"/>
    </ligandPart>
</feature>
<dbReference type="RefSeq" id="WP_186410007.1">
    <property type="nucleotide sequence ID" value="NZ_FLQY01000047.1"/>
</dbReference>
<evidence type="ECO:0000259" key="11">
    <source>
        <dbReference type="PROSITE" id="PS51007"/>
    </source>
</evidence>
<keyword evidence="4 9" id="KW-0479">Metal-binding</keyword>
<proteinExistence type="predicted"/>
<feature type="binding site" description="covalent" evidence="8">
    <location>
        <position position="145"/>
    </location>
    <ligand>
        <name>heme c</name>
        <dbReference type="ChEBI" id="CHEBI:61717"/>
        <label>2</label>
    </ligand>
</feature>
<evidence type="ECO:0000256" key="3">
    <source>
        <dbReference type="ARBA" id="ARBA00022617"/>
    </source>
</evidence>
<sequence>MIRITALAFFVATSFSVFAAGEATTRPDLAKGKQIAETVCVGCHGADGNSPTSANPSLAGQGSEYLFKQLTQFKSDDGKPAVRNNPIMSGMTAALSVEDMKSLAFYFSQQKLKPATATDEKLVSAGKSLWRKGDFERGIPACAGCHGPTGAGVPAQYPRIAGQYAEYTEAQLKNFRSEARSNDPEMMMRNIAEKLSDKQIKAVADYAAGLR</sequence>
<keyword evidence="10" id="KW-0732">Signal</keyword>
<evidence type="ECO:0000256" key="2">
    <source>
        <dbReference type="ARBA" id="ARBA00022448"/>
    </source>
</evidence>
<feature type="binding site" description="axial binding residue" evidence="9">
    <location>
        <position position="188"/>
    </location>
    <ligand>
        <name>heme c</name>
        <dbReference type="ChEBI" id="CHEBI:61717"/>
        <label>2</label>
    </ligand>
    <ligandPart>
        <name>Fe</name>
        <dbReference type="ChEBI" id="CHEBI:18248"/>
    </ligandPart>
</feature>
<dbReference type="InterPro" id="IPR009056">
    <property type="entry name" value="Cyt_c-like_dom"/>
</dbReference>
<feature type="binding site" description="axial binding residue" evidence="9">
    <location>
        <position position="88"/>
    </location>
    <ligand>
        <name>heme c</name>
        <dbReference type="ChEBI" id="CHEBI:61717"/>
        <label>1</label>
    </ligand>
    <ligandPart>
        <name>Fe</name>
        <dbReference type="ChEBI" id="CHEBI:18248"/>
    </ligandPart>
</feature>
<dbReference type="PANTHER" id="PTHR33751">
    <property type="entry name" value="CBB3-TYPE CYTOCHROME C OXIDASE SUBUNIT FIXP"/>
    <property type="match status" value="1"/>
</dbReference>
<feature type="domain" description="Cytochrome c" evidence="11">
    <location>
        <begin position="27"/>
        <end position="111"/>
    </location>
</feature>
<feature type="binding site" description="axial binding residue" evidence="9">
    <location>
        <position position="146"/>
    </location>
    <ligand>
        <name>heme c</name>
        <dbReference type="ChEBI" id="CHEBI:61717"/>
        <label>2</label>
    </ligand>
    <ligandPart>
        <name>Fe</name>
        <dbReference type="ChEBI" id="CHEBI:18248"/>
    </ligandPart>
</feature>
<accession>A0A1A8XKR6</accession>
<dbReference type="GO" id="GO:0042597">
    <property type="term" value="C:periplasmic space"/>
    <property type="evidence" value="ECO:0007669"/>
    <property type="project" value="UniProtKB-SubCell"/>
</dbReference>
<feature type="chain" id="PRO_5008381518" evidence="10">
    <location>
        <begin position="20"/>
        <end position="211"/>
    </location>
</feature>
<evidence type="ECO:0000256" key="6">
    <source>
        <dbReference type="ARBA" id="ARBA00022982"/>
    </source>
</evidence>
<evidence type="ECO:0000256" key="4">
    <source>
        <dbReference type="ARBA" id="ARBA00022723"/>
    </source>
</evidence>
<gene>
    <name evidence="12" type="primary">cycA</name>
    <name evidence="12" type="ORF">PROAA_1400011</name>
</gene>
<keyword evidence="13" id="KW-1185">Reference proteome</keyword>
<evidence type="ECO:0000313" key="13">
    <source>
        <dbReference type="Proteomes" id="UP000199600"/>
    </source>
</evidence>
<feature type="binding site" description="covalent" evidence="8">
    <location>
        <position position="40"/>
    </location>
    <ligand>
        <name>heme c</name>
        <dbReference type="ChEBI" id="CHEBI:61717"/>
        <label>1</label>
    </ligand>
</feature>
<protein>
    <submittedName>
        <fullName evidence="12">Cytochrome c4</fullName>
    </submittedName>
</protein>
<evidence type="ECO:0000256" key="1">
    <source>
        <dbReference type="ARBA" id="ARBA00004418"/>
    </source>
</evidence>
<dbReference type="Pfam" id="PF00034">
    <property type="entry name" value="Cytochrom_C"/>
    <property type="match status" value="2"/>
</dbReference>
<evidence type="ECO:0000313" key="12">
    <source>
        <dbReference type="EMBL" id="SBT04992.1"/>
    </source>
</evidence>
<organism evidence="12 13">
    <name type="scientific">Candidatus Propionivibrio aalborgensis</name>
    <dbReference type="NCBI Taxonomy" id="1860101"/>
    <lineage>
        <taxon>Bacteria</taxon>
        <taxon>Pseudomonadati</taxon>
        <taxon>Pseudomonadota</taxon>
        <taxon>Betaproteobacteria</taxon>
        <taxon>Rhodocyclales</taxon>
        <taxon>Rhodocyclaceae</taxon>
        <taxon>Propionivibrio</taxon>
    </lineage>
</organism>
<dbReference type="SUPFAM" id="SSF46626">
    <property type="entry name" value="Cytochrome c"/>
    <property type="match status" value="2"/>
</dbReference>
<dbReference type="PANTHER" id="PTHR33751:SF9">
    <property type="entry name" value="CYTOCHROME C4"/>
    <property type="match status" value="1"/>
</dbReference>
<reference evidence="12 13" key="1">
    <citation type="submission" date="2016-06" db="EMBL/GenBank/DDBJ databases">
        <authorList>
            <person name="Kjaerup R.B."/>
            <person name="Dalgaard T.S."/>
            <person name="Juul-Madsen H.R."/>
        </authorList>
    </citation>
    <scope>NUCLEOTIDE SEQUENCE [LARGE SCALE GENOMIC DNA]</scope>
    <source>
        <strain evidence="12">2</strain>
    </source>
</reference>
<dbReference type="PIRSF" id="PIRSF000005">
    <property type="entry name" value="Cytochrome_c4"/>
    <property type="match status" value="1"/>
</dbReference>
<feature type="signal peptide" evidence="10">
    <location>
        <begin position="1"/>
        <end position="19"/>
    </location>
</feature>
<dbReference type="Proteomes" id="UP000199600">
    <property type="component" value="Unassembled WGS sequence"/>
</dbReference>
<dbReference type="AlphaFoldDB" id="A0A1A8XKR6"/>
<dbReference type="GO" id="GO:0005506">
    <property type="term" value="F:iron ion binding"/>
    <property type="evidence" value="ECO:0007669"/>
    <property type="project" value="InterPro"/>
</dbReference>
<dbReference type="EMBL" id="FLQY01000047">
    <property type="protein sequence ID" value="SBT04992.1"/>
    <property type="molecule type" value="Genomic_DNA"/>
</dbReference>
<dbReference type="Gene3D" id="1.10.760.10">
    <property type="entry name" value="Cytochrome c-like domain"/>
    <property type="match status" value="2"/>
</dbReference>
<dbReference type="GO" id="GO:0009055">
    <property type="term" value="F:electron transfer activity"/>
    <property type="evidence" value="ECO:0007669"/>
    <property type="project" value="InterPro"/>
</dbReference>
<dbReference type="GO" id="GO:0020037">
    <property type="term" value="F:heme binding"/>
    <property type="evidence" value="ECO:0007669"/>
    <property type="project" value="InterPro"/>
</dbReference>
<evidence type="ECO:0000256" key="5">
    <source>
        <dbReference type="ARBA" id="ARBA00022764"/>
    </source>
</evidence>
<dbReference type="PROSITE" id="PS51007">
    <property type="entry name" value="CYTC"/>
    <property type="match status" value="2"/>
</dbReference>
<keyword evidence="7 9" id="KW-0408">Iron</keyword>
<feature type="binding site" description="covalent" evidence="8">
    <location>
        <position position="142"/>
    </location>
    <ligand>
        <name>heme c</name>
        <dbReference type="ChEBI" id="CHEBI:61717"/>
        <label>2</label>
    </ligand>
</feature>
<keyword evidence="6" id="KW-0249">Electron transport</keyword>
<keyword evidence="3 8" id="KW-0349">Heme</keyword>
<feature type="binding site" description="covalent" evidence="8">
    <location>
        <position position="43"/>
    </location>
    <ligand>
        <name>heme c</name>
        <dbReference type="ChEBI" id="CHEBI:61717"/>
        <label>1</label>
    </ligand>
</feature>
<dbReference type="InterPro" id="IPR036909">
    <property type="entry name" value="Cyt_c-like_dom_sf"/>
</dbReference>
<feature type="domain" description="Cytochrome c" evidence="11">
    <location>
        <begin position="121"/>
        <end position="211"/>
    </location>
</feature>
<evidence type="ECO:0000256" key="9">
    <source>
        <dbReference type="PIRSR" id="PIRSR000005-2"/>
    </source>
</evidence>
<keyword evidence="5" id="KW-0574">Periplasm</keyword>
<name>A0A1A8XKR6_9RHOO</name>
<evidence type="ECO:0000256" key="10">
    <source>
        <dbReference type="SAM" id="SignalP"/>
    </source>
</evidence>
<dbReference type="InterPro" id="IPR050597">
    <property type="entry name" value="Cytochrome_c_Oxidase_Subunit"/>
</dbReference>